<keyword evidence="2" id="KW-1185">Reference proteome</keyword>
<reference evidence="1" key="1">
    <citation type="submission" date="2021-03" db="EMBL/GenBank/DDBJ databases">
        <authorList>
            <person name="Tagirdzhanova G."/>
        </authorList>
    </citation>
    <scope>NUCLEOTIDE SEQUENCE</scope>
</reference>
<evidence type="ECO:0000313" key="2">
    <source>
        <dbReference type="Proteomes" id="UP000664534"/>
    </source>
</evidence>
<dbReference type="EMBL" id="CAJPDT010000127">
    <property type="protein sequence ID" value="CAF9940100.1"/>
    <property type="molecule type" value="Genomic_DNA"/>
</dbReference>
<accession>A0A8H3PGZ1</accession>
<comment type="caution">
    <text evidence="1">The sequence shown here is derived from an EMBL/GenBank/DDBJ whole genome shotgun (WGS) entry which is preliminary data.</text>
</comment>
<name>A0A8H3PGZ1_9LECA</name>
<organism evidence="1 2">
    <name type="scientific">Imshaugia aleurites</name>
    <dbReference type="NCBI Taxonomy" id="172621"/>
    <lineage>
        <taxon>Eukaryota</taxon>
        <taxon>Fungi</taxon>
        <taxon>Dikarya</taxon>
        <taxon>Ascomycota</taxon>
        <taxon>Pezizomycotina</taxon>
        <taxon>Lecanoromycetes</taxon>
        <taxon>OSLEUM clade</taxon>
        <taxon>Lecanoromycetidae</taxon>
        <taxon>Lecanorales</taxon>
        <taxon>Lecanorineae</taxon>
        <taxon>Parmeliaceae</taxon>
        <taxon>Imshaugia</taxon>
    </lineage>
</organism>
<dbReference type="Proteomes" id="UP000664534">
    <property type="component" value="Unassembled WGS sequence"/>
</dbReference>
<protein>
    <submittedName>
        <fullName evidence="1">Uncharacterized protein</fullName>
    </submittedName>
</protein>
<sequence>METTSRLKVLRIPMVPSKESPIRLEDVSLINVDPQESSKDEFKGFEKQLGHIPNIQAFDEPKTFSWNHRALWKQSVGDEDFLMYLYLDEGASLPHNKCLEGLYKYHKEGRYTAVLPFVVYGDAFVIRKSKADESERTEYIDIGKGFKSLVDDPVSNDVRSLMLRFLMYSTDRVQRSITTSQEAPKTTVNVLWIPCDGSAMMPIPLPLMSVETSDDLDGMTQEDEINLKIIPSPQDCLDWGEDGWQHRALVGLGNLDQWQTEVAGGPFFMYRCSRQSGSNHCKPNMNFVKAGRKGVYGSVFIFKVKEPCYGKGKVQYEDLQVDALRNADREIDMSDDEILKWLVDLDTF</sequence>
<evidence type="ECO:0000313" key="1">
    <source>
        <dbReference type="EMBL" id="CAF9940100.1"/>
    </source>
</evidence>
<gene>
    <name evidence="1" type="ORF">IMSHALPRED_001750</name>
</gene>
<proteinExistence type="predicted"/>
<dbReference type="AlphaFoldDB" id="A0A8H3PGZ1"/>